<dbReference type="GO" id="GO:0000278">
    <property type="term" value="P:mitotic cell cycle"/>
    <property type="evidence" value="ECO:0007669"/>
    <property type="project" value="TreeGrafter"/>
</dbReference>
<name>A0A8H7IYZ1_9PLEO</name>
<evidence type="ECO:0000259" key="6">
    <source>
        <dbReference type="Pfam" id="PF04130"/>
    </source>
</evidence>
<dbReference type="Gene3D" id="1.20.120.1900">
    <property type="entry name" value="Gamma-tubulin complex, C-terminal domain"/>
    <property type="match status" value="1"/>
</dbReference>
<sequence length="1084" mass="121288">MPCPTFAPTRLRSLPTIRGPWTMDDDDAVYNPFSSSHVWKHTASTGYVGTYESSLFAPLELDITSIKFDHPYAPKHDLDRELRLPDLDTFDFGPLPELDSLDESSISIETPVLEPDEDVWELALELGPANKDVLFYTWESFEKGHHIESRTPYITERGPEVFDAALAHDHGNTPAGRVVKGHVLLQSLWNLGLGRSSILFQFNPKLKSFEPTIAHGRASGTSLPAAQSFISRFLHTGNTFLYLRAFVERTFASANSIPARVALATSISSILGTLESHLGSQSGSVVSLLELQRLFTRPREILTHVARMTDSVKHAKTNEQLASILHHRMLEVEESNGYLRHISGKILSHVAAPSLQLVGEWIGIRQEQGPLPIHERGSFVAVEDDTPEQGPLEYTYRSEMMPRFITPEDGNLIFDTGNSLRFLKTQHLDHPLSNLDKFDVQAPELEWSFAWQDIESIATKAKKYEEALRSTILELSQGRKDARLRSTHSINTKENEPADQHVSSLESFFEKSIEEMNAQPGPSKDSLPDELHNLLNRVLAHDQESSSNTFAPPLSITSALSFRPLIAAQAKLVNAATLRLFFRSHQLRLHLSLQRQYHLLGDGVFSSLLASALFDPERESAERHKGKMRSGVHMGLQLGSRTAWPPASSELRLALRGVLSESYYSSALYLSTLVSSIAPSVSNTIYGRDTDSLPGQLNFAIRNLTEAEQTLVMDPFALPALDFLRLQYVAPAPLHLVITNTSLEKYDTIFKSLLRLSRTLFVVSHLPRRYENPTARRFRNEAHHFVTAYTNYVFQSGIAEHWNEFDAFVSTLERRLGEEDKAGELGTRVTEGIATLRDAHEKCLDSIMFSLLLRRRQRKVVALVDEVFECVLAFAKLQRGETSADDEEKDGSATVEELYAKLKGKIRVFLSVCRGLTGKKGYGRKGTTEENSIERLVNLSYILPYSTGLAAFQGSWMCQRYCKPSKIFKMTDCICLRMAVFPTSLLSRSVFDMPKLAICKNKGALPTEPPQTTGVAVIPYSVPSYSAGERQRHAWIPQAVESLAYSGHPGRKAFRDRLQDVGLLKASVQPHATIAILRPLCEAL</sequence>
<evidence type="ECO:0000313" key="9">
    <source>
        <dbReference type="EMBL" id="KAF9693192.1"/>
    </source>
</evidence>
<dbReference type="GO" id="GO:0031122">
    <property type="term" value="P:cytoplasmic microtubule organization"/>
    <property type="evidence" value="ECO:0007669"/>
    <property type="project" value="TreeGrafter"/>
</dbReference>
<dbReference type="GO" id="GO:0051225">
    <property type="term" value="P:spindle assembly"/>
    <property type="evidence" value="ECO:0007669"/>
    <property type="project" value="TreeGrafter"/>
</dbReference>
<feature type="domain" description="Gamma tubulin complex component protein N-terminal" evidence="7">
    <location>
        <begin position="186"/>
        <end position="582"/>
    </location>
</feature>
<keyword evidence="2 5" id="KW-0963">Cytoplasm</keyword>
<dbReference type="GO" id="GO:0051321">
    <property type="term" value="P:meiotic cell cycle"/>
    <property type="evidence" value="ECO:0007669"/>
    <property type="project" value="TreeGrafter"/>
</dbReference>
<evidence type="ECO:0000259" key="8">
    <source>
        <dbReference type="Pfam" id="PF19340"/>
    </source>
</evidence>
<dbReference type="PANTHER" id="PTHR19302">
    <property type="entry name" value="GAMMA TUBULIN COMPLEX PROTEIN"/>
    <property type="match status" value="1"/>
</dbReference>
<dbReference type="GO" id="GO:0051011">
    <property type="term" value="F:microtubule minus-end binding"/>
    <property type="evidence" value="ECO:0007669"/>
    <property type="project" value="TreeGrafter"/>
</dbReference>
<accession>A0A8H7IYZ1</accession>
<dbReference type="Pfam" id="PF17681">
    <property type="entry name" value="GCP_N_terminal"/>
    <property type="match status" value="1"/>
</dbReference>
<evidence type="ECO:0000256" key="3">
    <source>
        <dbReference type="ARBA" id="ARBA00022701"/>
    </source>
</evidence>
<dbReference type="FunFam" id="1.20.120.1900:FF:000013">
    <property type="entry name" value="Spindle pole body component"/>
    <property type="match status" value="1"/>
</dbReference>
<keyword evidence="4 5" id="KW-0206">Cytoskeleton</keyword>
<dbReference type="InterPro" id="IPR042241">
    <property type="entry name" value="GCP_C_sf"/>
</dbReference>
<dbReference type="InterPro" id="IPR040457">
    <property type="entry name" value="GCP_C"/>
</dbReference>
<evidence type="ECO:0000313" key="10">
    <source>
        <dbReference type="Proteomes" id="UP000651452"/>
    </source>
</evidence>
<evidence type="ECO:0000259" key="7">
    <source>
        <dbReference type="Pfam" id="PF17681"/>
    </source>
</evidence>
<dbReference type="InterPro" id="IPR007259">
    <property type="entry name" value="GCP"/>
</dbReference>
<dbReference type="PANTHER" id="PTHR19302:SF70">
    <property type="entry name" value="GAMMA-TUBULIN COMPLEX COMPONENT 6"/>
    <property type="match status" value="1"/>
</dbReference>
<dbReference type="Pfam" id="PF19340">
    <property type="entry name" value="GCP6_N"/>
    <property type="match status" value="1"/>
</dbReference>
<comment type="similarity">
    <text evidence="1 5">Belongs to the TUBGCP family.</text>
</comment>
<comment type="subcellular location">
    <subcellularLocation>
        <location evidence="5">Cytoplasm</location>
        <location evidence="5">Cytoskeleton</location>
        <location evidence="5">Microtubule organizing center</location>
    </subcellularLocation>
</comment>
<comment type="caution">
    <text evidence="9">The sequence shown here is derived from an EMBL/GenBank/DDBJ whole genome shotgun (WGS) entry which is preliminary data.</text>
</comment>
<dbReference type="Pfam" id="PF04130">
    <property type="entry name" value="GCP_C_terminal"/>
    <property type="match status" value="1"/>
</dbReference>
<dbReference type="OrthoDB" id="775571at2759"/>
<reference evidence="9" key="1">
    <citation type="submission" date="2018-12" db="EMBL/GenBank/DDBJ databases">
        <authorList>
            <person name="Syme R.A."/>
            <person name="Farfan-Caceres L."/>
            <person name="Lichtenzveig J."/>
        </authorList>
    </citation>
    <scope>NUCLEOTIDE SEQUENCE</scope>
    <source>
        <strain evidence="9">Al4</strain>
    </source>
</reference>
<organism evidence="9 10">
    <name type="scientific">Ascochyta lentis</name>
    <dbReference type="NCBI Taxonomy" id="205686"/>
    <lineage>
        <taxon>Eukaryota</taxon>
        <taxon>Fungi</taxon>
        <taxon>Dikarya</taxon>
        <taxon>Ascomycota</taxon>
        <taxon>Pezizomycotina</taxon>
        <taxon>Dothideomycetes</taxon>
        <taxon>Pleosporomycetidae</taxon>
        <taxon>Pleosporales</taxon>
        <taxon>Pleosporineae</taxon>
        <taxon>Didymellaceae</taxon>
        <taxon>Ascochyta</taxon>
    </lineage>
</organism>
<protein>
    <recommendedName>
        <fullName evidence="5">Spindle pole body component</fullName>
    </recommendedName>
</protein>
<dbReference type="InterPro" id="IPR045818">
    <property type="entry name" value="GCP6_N"/>
</dbReference>
<reference evidence="9" key="2">
    <citation type="submission" date="2020-09" db="EMBL/GenBank/DDBJ databases">
        <title>Reference genome assembly for Australian Ascochyta lentis isolate Al4.</title>
        <authorList>
            <person name="Lee R.C."/>
            <person name="Farfan-Caceres L.M."/>
            <person name="Debler J.W."/>
            <person name="Williams A.H."/>
            <person name="Henares B.M."/>
        </authorList>
    </citation>
    <scope>NUCLEOTIDE SEQUENCE</scope>
    <source>
        <strain evidence="9">Al4</strain>
    </source>
</reference>
<dbReference type="Proteomes" id="UP000651452">
    <property type="component" value="Unassembled WGS sequence"/>
</dbReference>
<dbReference type="AlphaFoldDB" id="A0A8H7IYZ1"/>
<dbReference type="GO" id="GO:0000930">
    <property type="term" value="C:gamma-tubulin complex"/>
    <property type="evidence" value="ECO:0007669"/>
    <property type="project" value="TreeGrafter"/>
</dbReference>
<feature type="domain" description="Gamma tubulin complex component C-terminal" evidence="6">
    <location>
        <begin position="587"/>
        <end position="936"/>
    </location>
</feature>
<gene>
    <name evidence="9" type="ORF">EKO04_008729</name>
</gene>
<proteinExistence type="inferred from homology"/>
<keyword evidence="10" id="KW-1185">Reference proteome</keyword>
<dbReference type="GO" id="GO:0007020">
    <property type="term" value="P:microtubule nucleation"/>
    <property type="evidence" value="ECO:0007669"/>
    <property type="project" value="InterPro"/>
</dbReference>
<evidence type="ECO:0000256" key="1">
    <source>
        <dbReference type="ARBA" id="ARBA00010337"/>
    </source>
</evidence>
<dbReference type="GO" id="GO:0000922">
    <property type="term" value="C:spindle pole"/>
    <property type="evidence" value="ECO:0007669"/>
    <property type="project" value="InterPro"/>
</dbReference>
<dbReference type="EMBL" id="RZGK01000016">
    <property type="protein sequence ID" value="KAF9693192.1"/>
    <property type="molecule type" value="Genomic_DNA"/>
</dbReference>
<evidence type="ECO:0000256" key="2">
    <source>
        <dbReference type="ARBA" id="ARBA00022490"/>
    </source>
</evidence>
<dbReference type="GO" id="GO:0005874">
    <property type="term" value="C:microtubule"/>
    <property type="evidence" value="ECO:0007669"/>
    <property type="project" value="UniProtKB-KW"/>
</dbReference>
<dbReference type="GO" id="GO:0005816">
    <property type="term" value="C:spindle pole body"/>
    <property type="evidence" value="ECO:0007669"/>
    <property type="project" value="UniProtKB-ARBA"/>
</dbReference>
<feature type="domain" description="Gamma-tubulin complex component 6 N-terminal" evidence="8">
    <location>
        <begin position="109"/>
        <end position="165"/>
    </location>
</feature>
<evidence type="ECO:0000256" key="5">
    <source>
        <dbReference type="RuleBase" id="RU363050"/>
    </source>
</evidence>
<keyword evidence="3 5" id="KW-0493">Microtubule</keyword>
<dbReference type="GO" id="GO:0043015">
    <property type="term" value="F:gamma-tubulin binding"/>
    <property type="evidence" value="ECO:0007669"/>
    <property type="project" value="InterPro"/>
</dbReference>
<dbReference type="InterPro" id="IPR041470">
    <property type="entry name" value="GCP_N"/>
</dbReference>
<evidence type="ECO:0000256" key="4">
    <source>
        <dbReference type="ARBA" id="ARBA00023212"/>
    </source>
</evidence>